<keyword evidence="1" id="KW-0472">Membrane</keyword>
<accession>A0A0W8ICU6</accession>
<name>A0A0W8ICU6_9MICC</name>
<keyword evidence="3" id="KW-1185">Reference proteome</keyword>
<proteinExistence type="predicted"/>
<dbReference type="EMBL" id="LQBM01000004">
    <property type="protein sequence ID" value="KUG57762.1"/>
    <property type="molecule type" value="Genomic_DNA"/>
</dbReference>
<evidence type="ECO:0000313" key="3">
    <source>
        <dbReference type="Proteomes" id="UP000054023"/>
    </source>
</evidence>
<comment type="caution">
    <text evidence="2">The sequence shown here is derived from an EMBL/GenBank/DDBJ whole genome shotgun (WGS) entry which is preliminary data.</text>
</comment>
<evidence type="ECO:0000256" key="1">
    <source>
        <dbReference type="SAM" id="Phobius"/>
    </source>
</evidence>
<dbReference type="STRING" id="317018.AVL63_04365"/>
<sequence>MEWLQTIVGIVLGGALTILGGYIAQRRADTAAVERLKMEPLARACSELVARLDRLDIFRLVQNGEFDGDKGMETLPFEEFAEVLGRIGFWLSDKHSFESLMEDAYYELTAGWPESVQGLSRTLGAANIASRYHRTLTSALMRLPFQEQRLFHEEVKSAIAKAEADKSSLPQA</sequence>
<keyword evidence="1" id="KW-1133">Transmembrane helix</keyword>
<protein>
    <submittedName>
        <fullName evidence="2">Uncharacterized protein</fullName>
    </submittedName>
</protein>
<dbReference type="AlphaFoldDB" id="A0A0W8ICU6"/>
<feature type="transmembrane region" description="Helical" evidence="1">
    <location>
        <begin position="6"/>
        <end position="24"/>
    </location>
</feature>
<dbReference type="RefSeq" id="WP_058888996.1">
    <property type="nucleotide sequence ID" value="NZ_LQBM01000004.1"/>
</dbReference>
<keyword evidence="1" id="KW-0812">Transmembrane</keyword>
<evidence type="ECO:0000313" key="2">
    <source>
        <dbReference type="EMBL" id="KUG57762.1"/>
    </source>
</evidence>
<reference evidence="3" key="1">
    <citation type="submission" date="2015-12" db="EMBL/GenBank/DDBJ databases">
        <authorList>
            <person name="Nair G.R."/>
            <person name="Kaur G."/>
            <person name="Mayilraj S."/>
        </authorList>
    </citation>
    <scope>NUCLEOTIDE SEQUENCE [LARGE SCALE GENOMIC DNA]</scope>
    <source>
        <strain evidence="3">CD08_7</strain>
    </source>
</reference>
<dbReference type="Proteomes" id="UP000054023">
    <property type="component" value="Unassembled WGS sequence"/>
</dbReference>
<gene>
    <name evidence="2" type="ORF">AVL63_04365</name>
</gene>
<organism evidence="2 3">
    <name type="scientific">Nesterenkonia jeotgali</name>
    <dbReference type="NCBI Taxonomy" id="317018"/>
    <lineage>
        <taxon>Bacteria</taxon>
        <taxon>Bacillati</taxon>
        <taxon>Actinomycetota</taxon>
        <taxon>Actinomycetes</taxon>
        <taxon>Micrococcales</taxon>
        <taxon>Micrococcaceae</taxon>
        <taxon>Nesterenkonia</taxon>
    </lineage>
</organism>